<comment type="similarity">
    <text evidence="1">Belongs to the CutA family.</text>
</comment>
<organism evidence="2">
    <name type="scientific">marine metagenome</name>
    <dbReference type="NCBI Taxonomy" id="408172"/>
    <lineage>
        <taxon>unclassified sequences</taxon>
        <taxon>metagenomes</taxon>
        <taxon>ecological metagenomes</taxon>
    </lineage>
</organism>
<gene>
    <name evidence="2" type="ORF">METZ01_LOCUS104048</name>
</gene>
<dbReference type="AlphaFoldDB" id="A0A381WFE0"/>
<evidence type="ECO:0000256" key="1">
    <source>
        <dbReference type="ARBA" id="ARBA00010169"/>
    </source>
</evidence>
<dbReference type="Gene3D" id="3.30.70.120">
    <property type="match status" value="1"/>
</dbReference>
<dbReference type="EMBL" id="UINC01011627">
    <property type="protein sequence ID" value="SVA51194.1"/>
    <property type="molecule type" value="Genomic_DNA"/>
</dbReference>
<dbReference type="PANTHER" id="PTHR23419:SF8">
    <property type="entry name" value="FI09726P"/>
    <property type="match status" value="1"/>
</dbReference>
<accession>A0A381WFE0</accession>
<dbReference type="SUPFAM" id="SSF54913">
    <property type="entry name" value="GlnB-like"/>
    <property type="match status" value="1"/>
</dbReference>
<name>A0A381WFE0_9ZZZZ</name>
<dbReference type="InterPro" id="IPR011322">
    <property type="entry name" value="N-reg_PII-like_a/b"/>
</dbReference>
<dbReference type="InterPro" id="IPR015867">
    <property type="entry name" value="N-reg_PII/ATP_PRibTrfase_C"/>
</dbReference>
<dbReference type="InterPro" id="IPR004323">
    <property type="entry name" value="Ion_tolerance_CutA"/>
</dbReference>
<sequence>VNFLIILTTVSAVEEGESIANILVEKQLAACVNIIPKIFSVYRWEDQTQSEAEVLLLIKTTKDLETEVYREVQNVHPYDTPELITVPITNGSKTYLDWMTNAVDKQ</sequence>
<reference evidence="2" key="1">
    <citation type="submission" date="2018-05" db="EMBL/GenBank/DDBJ databases">
        <authorList>
            <person name="Lanie J.A."/>
            <person name="Ng W.-L."/>
            <person name="Kazmierczak K.M."/>
            <person name="Andrzejewski T.M."/>
            <person name="Davidsen T.M."/>
            <person name="Wayne K.J."/>
            <person name="Tettelin H."/>
            <person name="Glass J.I."/>
            <person name="Rusch D."/>
            <person name="Podicherti R."/>
            <person name="Tsui H.-C.T."/>
            <person name="Winkler M.E."/>
        </authorList>
    </citation>
    <scope>NUCLEOTIDE SEQUENCE</scope>
</reference>
<dbReference type="PANTHER" id="PTHR23419">
    <property type="entry name" value="DIVALENT CATION TOLERANCE CUTA-RELATED"/>
    <property type="match status" value="1"/>
</dbReference>
<evidence type="ECO:0008006" key="3">
    <source>
        <dbReference type="Google" id="ProtNLM"/>
    </source>
</evidence>
<dbReference type="GO" id="GO:0005507">
    <property type="term" value="F:copper ion binding"/>
    <property type="evidence" value="ECO:0007669"/>
    <property type="project" value="TreeGrafter"/>
</dbReference>
<dbReference type="Pfam" id="PF03091">
    <property type="entry name" value="CutA1"/>
    <property type="match status" value="1"/>
</dbReference>
<protein>
    <recommendedName>
        <fullName evidence="3">Divalent-cation tolerance protein CutA</fullName>
    </recommendedName>
</protein>
<feature type="non-terminal residue" evidence="2">
    <location>
        <position position="1"/>
    </location>
</feature>
<proteinExistence type="inferred from homology"/>
<dbReference type="GO" id="GO:0010038">
    <property type="term" value="P:response to metal ion"/>
    <property type="evidence" value="ECO:0007669"/>
    <property type="project" value="InterPro"/>
</dbReference>
<evidence type="ECO:0000313" key="2">
    <source>
        <dbReference type="EMBL" id="SVA51194.1"/>
    </source>
</evidence>